<sequence length="184" mass="20989">MSEKIDLQQEALNALKDADLGSNSLRQAFIKGYRAHAYRQPSQEEEHVAAVTMSGRMRSTFHLEESDEDNLTSKCSCIYSDIQTALHDAYDRFETEDDRRLVELTNLVGRNCHELEGCLVIFTWKGEPKAGTLQFNGMSDLSVRDLDYDTDYVLEVWPDGSIHGVNKNVYDLHVSQERRAAIEQ</sequence>
<dbReference type="Proteomes" id="UP000005929">
    <property type="component" value="Unassembled WGS sequence"/>
</dbReference>
<name>A0AAV3FLD6_BIFLL</name>
<evidence type="ECO:0000313" key="2">
    <source>
        <dbReference type="Proteomes" id="UP000005929"/>
    </source>
</evidence>
<dbReference type="RefSeq" id="WP_007058050.1">
    <property type="nucleotide sequence ID" value="NZ_AJTJ01000048.1"/>
</dbReference>
<reference evidence="1 2" key="1">
    <citation type="journal article" date="2013" name="Genome Announc.">
        <title>Draft Genome Sequences of Two Pairs of Human Intestinal Bifidobacterium longum subsp. longum Strains, 44B and 1-6B and 35B and 2-2B, Consecutively Isolated from Two Children after a 5-Year Time Period.</title>
        <authorList>
            <person name="Shkoporov A.N."/>
            <person name="Efimov B.A."/>
            <person name="Khokhlova E.V."/>
            <person name="Chaplin A.V."/>
            <person name="Kafarskaya L.I."/>
            <person name="Durkin A.S."/>
            <person name="McCorrison J."/>
            <person name="Torralba M."/>
            <person name="Gillis M."/>
            <person name="Sutton G."/>
            <person name="Weibel D.B."/>
            <person name="Nelson K.E."/>
            <person name="Smeianov V.V."/>
        </authorList>
    </citation>
    <scope>NUCLEOTIDE SEQUENCE [LARGE SCALE GENOMIC DNA]</scope>
    <source>
        <strain evidence="1 2">2-2B</strain>
    </source>
</reference>
<dbReference type="AlphaFoldDB" id="A0AAV3FLD6"/>
<dbReference type="EMBL" id="AJTJ01000048">
    <property type="protein sequence ID" value="EIJ26150.1"/>
    <property type="molecule type" value="Genomic_DNA"/>
</dbReference>
<proteinExistence type="predicted"/>
<gene>
    <name evidence="1" type="ORF">HMPREF1315_2233</name>
</gene>
<protein>
    <submittedName>
        <fullName evidence="1">Uncharacterized protein</fullName>
    </submittedName>
</protein>
<accession>A0AAV3FLD6</accession>
<comment type="caution">
    <text evidence="1">The sequence shown here is derived from an EMBL/GenBank/DDBJ whole genome shotgun (WGS) entry which is preliminary data.</text>
</comment>
<evidence type="ECO:0000313" key="1">
    <source>
        <dbReference type="EMBL" id="EIJ26150.1"/>
    </source>
</evidence>
<organism evidence="1 2">
    <name type="scientific">Bifidobacterium longum subsp. longum 2-2B</name>
    <dbReference type="NCBI Taxonomy" id="1161745"/>
    <lineage>
        <taxon>Bacteria</taxon>
        <taxon>Bacillati</taxon>
        <taxon>Actinomycetota</taxon>
        <taxon>Actinomycetes</taxon>
        <taxon>Bifidobacteriales</taxon>
        <taxon>Bifidobacteriaceae</taxon>
        <taxon>Bifidobacterium</taxon>
    </lineage>
</organism>